<evidence type="ECO:0000256" key="1">
    <source>
        <dbReference type="SAM" id="Coils"/>
    </source>
</evidence>
<protein>
    <submittedName>
        <fullName evidence="2">Uncharacterized protein</fullName>
    </submittedName>
</protein>
<keyword evidence="3" id="KW-1185">Reference proteome</keyword>
<proteinExistence type="predicted"/>
<dbReference type="EMBL" id="FNXT01000001">
    <property type="protein sequence ID" value="SZX59430.1"/>
    <property type="molecule type" value="Genomic_DNA"/>
</dbReference>
<keyword evidence="1" id="KW-0175">Coiled coil</keyword>
<gene>
    <name evidence="2" type="ORF">BQ4739_LOCUS50</name>
</gene>
<name>A0A383V3E0_TETOB</name>
<organism evidence="2 3">
    <name type="scientific">Tetradesmus obliquus</name>
    <name type="common">Green alga</name>
    <name type="synonym">Acutodesmus obliquus</name>
    <dbReference type="NCBI Taxonomy" id="3088"/>
    <lineage>
        <taxon>Eukaryota</taxon>
        <taxon>Viridiplantae</taxon>
        <taxon>Chlorophyta</taxon>
        <taxon>core chlorophytes</taxon>
        <taxon>Chlorophyceae</taxon>
        <taxon>CS clade</taxon>
        <taxon>Sphaeropleales</taxon>
        <taxon>Scenedesmaceae</taxon>
        <taxon>Tetradesmus</taxon>
    </lineage>
</organism>
<accession>A0A383V3E0</accession>
<feature type="coiled-coil region" evidence="1">
    <location>
        <begin position="401"/>
        <end position="428"/>
    </location>
</feature>
<dbReference type="Proteomes" id="UP000256970">
    <property type="component" value="Unassembled WGS sequence"/>
</dbReference>
<sequence>MAASPGTEAARQATLVERLGSELRIHLDRSAVDGTNCNTVHLTLGCDTAAGYTPGGTYDACEVWVCGQPAASAVPRRCAQHWFSQFVCYAADKQPVAIASTPAQLAQLLGMQQVTFCDNVTKESLEQQPGGWPGSVPAAVPAAAEMPSVADGAAEQPAAMEGVEQAAAAAAAAADDADAEAAELAGLLQESELEEQQEAAQASLTAEQQLVVQKPQGNWHMHACAALFVLLDVATADGYQQQQQTVLQAVRCGNEAGNKVFCGRHRKTEHIVLVAKNGDVLASCSCLDDLARLLGVRCVRLQDELGDLQEQLQQPAGAAGLPQSGSSTSISRSGSVAAAVAGVAADAQVGQKRPRNEAGLTAPDTCQVDALGAGVLTTAAAAAGGAVPLQPLPLMSMAGAVLRLRLAADQAERLQQQLQQQQQQWQQQPLPYVLPGLQGRVGGWSLLQLQQGWLDVQLGVTPGSCRQQPCMGINLRLGVSSLQEMATSSGPIPVDGGGRCGNEGGLKRCCKQHRAALILLQDQQGRPLPGAAHLDGLASMLKVSHVELLDSISRSPLQEYLQLPPVPSWRTCPQRSSLQIGLPPSLSCKGCKGLDFVVALQQDTTHSIGSLLPVVSVLKCSNTAAAKLANRLACRKHQRGLLHIVAQGAAAPFQECSNLGELAVWLGVGKVEVYCRESSQPIQLYSSLAEQPLQLNMPSIAAAPGQEGPSPITLQLNLAACLQAGTAAAALADSAEPDTDAAAAEEQQQQLLQAALVSSSGSSCSSCVAQLLAGGNCQFELSGDESSSSSSSSRKALLLKVEDKPVGACQGNACRAISLLLGLPKGQCSVTAGGAYPLLAVQRCGNEAGSRTRCRAHISAPITLLAACAPPQAAAAAPAAAAAAAGRREQPQLTVLAKPDSNAKLAHMLGLQRVVLQDKGTRERLGDVSEWSASMVDGKAAKLTHARDAAADAAAGATAAALAAAGMPLSLAAALTKAAAEERGQLASRAASAGALLQVKAAQKQQQGGQVVHRDTDAEAAAAASGTAGTAGAVTVCDDAVPEAEPVVLPDALPGSTTDAAISLDSCSMPGSTAACSSPLGGTPADATTADEAAADGAERPAANPLGVEQVSTATAMDVAAAAQPPAEAAAAAVAPAFTTSAPAYLARLAAAFKPRA</sequence>
<evidence type="ECO:0000313" key="3">
    <source>
        <dbReference type="Proteomes" id="UP000256970"/>
    </source>
</evidence>
<evidence type="ECO:0000313" key="2">
    <source>
        <dbReference type="EMBL" id="SZX59430.1"/>
    </source>
</evidence>
<dbReference type="AlphaFoldDB" id="A0A383V3E0"/>
<reference evidence="2 3" key="1">
    <citation type="submission" date="2016-10" db="EMBL/GenBank/DDBJ databases">
        <authorList>
            <person name="Cai Z."/>
        </authorList>
    </citation>
    <scope>NUCLEOTIDE SEQUENCE [LARGE SCALE GENOMIC DNA]</scope>
</reference>